<feature type="domain" description="Shikimate dehydrogenase substrate binding N-terminal" evidence="3">
    <location>
        <begin position="6"/>
        <end position="87"/>
    </location>
</feature>
<dbReference type="GO" id="GO:0005829">
    <property type="term" value="C:cytosol"/>
    <property type="evidence" value="ECO:0007669"/>
    <property type="project" value="TreeGrafter"/>
</dbReference>
<dbReference type="PANTHER" id="PTHR21089">
    <property type="entry name" value="SHIKIMATE DEHYDROGENASE"/>
    <property type="match status" value="1"/>
</dbReference>
<dbReference type="SUPFAM" id="SSF51735">
    <property type="entry name" value="NAD(P)-binding Rossmann-fold domains"/>
    <property type="match status" value="1"/>
</dbReference>
<dbReference type="EMBL" id="JAGIQL010000138">
    <property type="protein sequence ID" value="MBP0460840.1"/>
    <property type="molecule type" value="Genomic_DNA"/>
</dbReference>
<dbReference type="PANTHER" id="PTHR21089:SF1">
    <property type="entry name" value="BIFUNCTIONAL 3-DEHYDROQUINATE DEHYDRATASE_SHIKIMATE DEHYDROGENASE, CHLOROPLASTIC"/>
    <property type="match status" value="1"/>
</dbReference>
<dbReference type="GO" id="GO:0050661">
    <property type="term" value="F:NADP binding"/>
    <property type="evidence" value="ECO:0007669"/>
    <property type="project" value="TreeGrafter"/>
</dbReference>
<evidence type="ECO:0000256" key="1">
    <source>
        <dbReference type="ARBA" id="ARBA00004871"/>
    </source>
</evidence>
<dbReference type="InterPro" id="IPR036291">
    <property type="entry name" value="NAD(P)-bd_dom_sf"/>
</dbReference>
<dbReference type="GO" id="GO:0009423">
    <property type="term" value="P:chorismate biosynthetic process"/>
    <property type="evidence" value="ECO:0007669"/>
    <property type="project" value="TreeGrafter"/>
</dbReference>
<evidence type="ECO:0000313" key="5">
    <source>
        <dbReference type="EMBL" id="MBP0460840.1"/>
    </source>
</evidence>
<dbReference type="Proteomes" id="UP000670475">
    <property type="component" value="Unassembled WGS sequence"/>
</dbReference>
<reference evidence="5" key="1">
    <citation type="submission" date="2021-03" db="EMBL/GenBank/DDBJ databases">
        <title>Whole genome sequence of Streptomyces bomunensis MMS17-BM035.</title>
        <authorList>
            <person name="Lee J.H."/>
        </authorList>
    </citation>
    <scope>NUCLEOTIDE SEQUENCE</scope>
    <source>
        <strain evidence="5">MMS17-BM035</strain>
    </source>
</reference>
<dbReference type="GO" id="GO:0009073">
    <property type="term" value="P:aromatic amino acid family biosynthetic process"/>
    <property type="evidence" value="ECO:0007669"/>
    <property type="project" value="UniProtKB-KW"/>
</dbReference>
<dbReference type="GO" id="GO:0019632">
    <property type="term" value="P:shikimate metabolic process"/>
    <property type="evidence" value="ECO:0007669"/>
    <property type="project" value="TreeGrafter"/>
</dbReference>
<dbReference type="Gene3D" id="3.40.50.720">
    <property type="entry name" value="NAD(P)-binding Rossmann-like Domain"/>
    <property type="match status" value="1"/>
</dbReference>
<gene>
    <name evidence="5" type="ORF">JFN87_25710</name>
</gene>
<name>A0A940RXR2_9ACTN</name>
<dbReference type="InterPro" id="IPR013708">
    <property type="entry name" value="Shikimate_DH-bd_N"/>
</dbReference>
<organism evidence="5 6">
    <name type="scientific">Streptomyces montanisoli</name>
    <dbReference type="NCBI Taxonomy" id="2798581"/>
    <lineage>
        <taxon>Bacteria</taxon>
        <taxon>Bacillati</taxon>
        <taxon>Actinomycetota</taxon>
        <taxon>Actinomycetes</taxon>
        <taxon>Kitasatosporales</taxon>
        <taxon>Streptomycetaceae</taxon>
        <taxon>Streptomyces</taxon>
    </lineage>
</organism>
<dbReference type="Pfam" id="PF08501">
    <property type="entry name" value="Shikimate_dh_N"/>
    <property type="match status" value="1"/>
</dbReference>
<keyword evidence="2" id="KW-0057">Aromatic amino acid biosynthesis</keyword>
<proteinExistence type="predicted"/>
<dbReference type="InterPro" id="IPR041121">
    <property type="entry name" value="SDH_C"/>
</dbReference>
<dbReference type="Pfam" id="PF18317">
    <property type="entry name" value="SDH_C"/>
    <property type="match status" value="1"/>
</dbReference>
<accession>A0A940RXR2</accession>
<comment type="pathway">
    <text evidence="1">Metabolic intermediate biosynthesis; chorismate biosynthesis; chorismate from D-erythrose 4-phosphate and phosphoenolpyruvate: step 4/7.</text>
</comment>
<dbReference type="GO" id="GO:0004764">
    <property type="term" value="F:shikimate 3-dehydrogenase (NADP+) activity"/>
    <property type="evidence" value="ECO:0007669"/>
    <property type="project" value="InterPro"/>
</dbReference>
<dbReference type="Gene3D" id="3.40.50.10860">
    <property type="entry name" value="Leucine Dehydrogenase, chain A, domain 1"/>
    <property type="match status" value="1"/>
</dbReference>
<sequence length="271" mass="28620">MKRLAVLGSPIGQALSPVLHRAAYQTLGLNWSYRSIDCTPDRLEPFLASLDDTWAGLSLTMPLKRLAVPLLDRVSDTVTRIGAANTVVVKGGRLVGENTDLHGMVQALHEAGVTSAAHVTVLGAGATACTALAAARELGCDHATVIARDARRARPTIEAAGERIRIRVRVEPWEAAAAHLSADLVISALPPGVADALAPLWTRTRATGTLMNVVYRPRLTVFGCAAEAAGRRSVDGLPMLVHQAARQVTLQTGCRTPPVDAMMYAASVATD</sequence>
<evidence type="ECO:0000259" key="4">
    <source>
        <dbReference type="Pfam" id="PF18317"/>
    </source>
</evidence>
<keyword evidence="6" id="KW-1185">Reference proteome</keyword>
<protein>
    <submittedName>
        <fullName evidence="5">Shikimate dehydrogenase</fullName>
    </submittedName>
</protein>
<comment type="caution">
    <text evidence="5">The sequence shown here is derived from an EMBL/GenBank/DDBJ whole genome shotgun (WGS) entry which is preliminary data.</text>
</comment>
<feature type="domain" description="SDH C-terminal" evidence="4">
    <location>
        <begin position="236"/>
        <end position="263"/>
    </location>
</feature>
<evidence type="ECO:0000313" key="6">
    <source>
        <dbReference type="Proteomes" id="UP000670475"/>
    </source>
</evidence>
<dbReference type="RefSeq" id="WP_209343581.1">
    <property type="nucleotide sequence ID" value="NZ_JAGIQL010000138.1"/>
</dbReference>
<dbReference type="AlphaFoldDB" id="A0A940RXR2"/>
<keyword evidence="2" id="KW-0028">Amino-acid biosynthesis</keyword>
<evidence type="ECO:0000256" key="2">
    <source>
        <dbReference type="ARBA" id="ARBA00023141"/>
    </source>
</evidence>
<dbReference type="SUPFAM" id="SSF53223">
    <property type="entry name" value="Aminoacid dehydrogenase-like, N-terminal domain"/>
    <property type="match status" value="1"/>
</dbReference>
<evidence type="ECO:0000259" key="3">
    <source>
        <dbReference type="Pfam" id="PF08501"/>
    </source>
</evidence>
<dbReference type="InterPro" id="IPR046346">
    <property type="entry name" value="Aminoacid_DH-like_N_sf"/>
</dbReference>
<dbReference type="InterPro" id="IPR022893">
    <property type="entry name" value="Shikimate_DH_fam"/>
</dbReference>